<dbReference type="Gene3D" id="3.40.50.1000">
    <property type="entry name" value="HAD superfamily/HAD-like"/>
    <property type="match status" value="2"/>
</dbReference>
<feature type="binding site" evidence="4">
    <location>
        <position position="214"/>
    </location>
    <ligand>
        <name>Mg(2+)</name>
        <dbReference type="ChEBI" id="CHEBI:18420"/>
    </ligand>
</feature>
<dbReference type="PANTHER" id="PTHR19288">
    <property type="entry name" value="4-NITROPHENYLPHOSPHATASE-RELATED"/>
    <property type="match status" value="1"/>
</dbReference>
<keyword evidence="5" id="KW-0378">Hydrolase</keyword>
<reference evidence="5" key="2">
    <citation type="submission" date="2021-04" db="EMBL/GenBank/DDBJ databases">
        <authorList>
            <person name="Gilroy R."/>
        </authorList>
    </citation>
    <scope>NUCLEOTIDE SEQUENCE</scope>
    <source>
        <strain evidence="5">2189</strain>
    </source>
</reference>
<gene>
    <name evidence="5" type="ORF">H9851_06690</name>
</gene>
<dbReference type="AlphaFoldDB" id="A0A9D1W209"/>
<evidence type="ECO:0000256" key="3">
    <source>
        <dbReference type="PIRSR" id="PIRSR000915-2"/>
    </source>
</evidence>
<dbReference type="EC" id="3.1.3.-" evidence="1"/>
<dbReference type="Proteomes" id="UP000886847">
    <property type="component" value="Unassembled WGS sequence"/>
</dbReference>
<reference evidence="5" key="1">
    <citation type="journal article" date="2021" name="PeerJ">
        <title>Extensive microbial diversity within the chicken gut microbiome revealed by metagenomics and culture.</title>
        <authorList>
            <person name="Gilroy R."/>
            <person name="Ravi A."/>
            <person name="Getino M."/>
            <person name="Pursley I."/>
            <person name="Horton D.L."/>
            <person name="Alikhan N.F."/>
            <person name="Baker D."/>
            <person name="Gharbi K."/>
            <person name="Hall N."/>
            <person name="Watson M."/>
            <person name="Adriaenssens E.M."/>
            <person name="Foster-Nyarko E."/>
            <person name="Jarju S."/>
            <person name="Secka A."/>
            <person name="Antonio M."/>
            <person name="Oren A."/>
            <person name="Chaudhuri R.R."/>
            <person name="La Ragione R."/>
            <person name="Hildebrand F."/>
            <person name="Pallen M.J."/>
        </authorList>
    </citation>
    <scope>NUCLEOTIDE SEQUENCE</scope>
    <source>
        <strain evidence="5">2189</strain>
    </source>
</reference>
<dbReference type="InterPro" id="IPR023214">
    <property type="entry name" value="HAD_sf"/>
</dbReference>
<name>A0A9D1W209_9FIRM</name>
<dbReference type="GO" id="GO:0005737">
    <property type="term" value="C:cytoplasm"/>
    <property type="evidence" value="ECO:0007669"/>
    <property type="project" value="TreeGrafter"/>
</dbReference>
<evidence type="ECO:0000256" key="2">
    <source>
        <dbReference type="PIRSR" id="PIRSR000915-1"/>
    </source>
</evidence>
<dbReference type="PIRSF" id="PIRSF000915">
    <property type="entry name" value="PGP-type_phosphatase"/>
    <property type="match status" value="1"/>
</dbReference>
<sequence>MDTDPRALVERTRAFLLDMDGTVYLGERPIGDMAATLAAIRASGRKIVYCTNNSSKTAAEYAQKLKRLGLFAAEDFVYTSGMATIEYLQEKFPGRSVYLVGTDALKAEFAAAGIRLQKDADICVLAYDTTLTYQKLVNANRLIAEGKVYIATHPDDVCPAEGVYPPDVGSFIRLLQTSSGRLPDVIVGKPYTVMGERLLARLHLPPEAVTMVGDRPHTDIRFGNNNRFNTILVLSGETDAAKAAALPASDAPSCILESLNSVALWL</sequence>
<dbReference type="Pfam" id="PF13344">
    <property type="entry name" value="Hydrolase_6"/>
    <property type="match status" value="1"/>
</dbReference>
<dbReference type="PANTHER" id="PTHR19288:SF46">
    <property type="entry name" value="HALOACID DEHALOGENASE-LIKE HYDROLASE DOMAIN-CONTAINING PROTEIN 2"/>
    <property type="match status" value="1"/>
</dbReference>
<dbReference type="NCBIfam" id="TIGR01460">
    <property type="entry name" value="HAD-SF-IIA"/>
    <property type="match status" value="1"/>
</dbReference>
<evidence type="ECO:0000313" key="5">
    <source>
        <dbReference type="EMBL" id="HIX50944.1"/>
    </source>
</evidence>
<keyword evidence="1 4" id="KW-0460">Magnesium</keyword>
<dbReference type="InterPro" id="IPR006357">
    <property type="entry name" value="HAD-SF_hydro_IIA"/>
</dbReference>
<dbReference type="Pfam" id="PF13242">
    <property type="entry name" value="Hydrolase_like"/>
    <property type="match status" value="1"/>
</dbReference>
<comment type="function">
    <text evidence="1">Catalyzes the dephosphorylation of 2-6 carbon acid sugars in vitro.</text>
</comment>
<evidence type="ECO:0000313" key="6">
    <source>
        <dbReference type="Proteomes" id="UP000886847"/>
    </source>
</evidence>
<feature type="binding site" evidence="4">
    <location>
        <position position="18"/>
    </location>
    <ligand>
        <name>Mg(2+)</name>
        <dbReference type="ChEBI" id="CHEBI:18420"/>
    </ligand>
</feature>
<feature type="binding site" evidence="4">
    <location>
        <position position="20"/>
    </location>
    <ligand>
        <name>Mg(2+)</name>
        <dbReference type="ChEBI" id="CHEBI:18420"/>
    </ligand>
</feature>
<proteinExistence type="inferred from homology"/>
<evidence type="ECO:0000256" key="1">
    <source>
        <dbReference type="PIRNR" id="PIRNR000915"/>
    </source>
</evidence>
<evidence type="ECO:0000256" key="4">
    <source>
        <dbReference type="PIRSR" id="PIRSR000915-3"/>
    </source>
</evidence>
<dbReference type="GO" id="GO:0016791">
    <property type="term" value="F:phosphatase activity"/>
    <property type="evidence" value="ECO:0007669"/>
    <property type="project" value="TreeGrafter"/>
</dbReference>
<organism evidence="5 6">
    <name type="scientific">Candidatus Borkfalkia faecavium</name>
    <dbReference type="NCBI Taxonomy" id="2838508"/>
    <lineage>
        <taxon>Bacteria</taxon>
        <taxon>Bacillati</taxon>
        <taxon>Bacillota</taxon>
        <taxon>Clostridia</taxon>
        <taxon>Christensenellales</taxon>
        <taxon>Christensenellaceae</taxon>
        <taxon>Candidatus Borkfalkia</taxon>
    </lineage>
</organism>
<dbReference type="GO" id="GO:0046872">
    <property type="term" value="F:metal ion binding"/>
    <property type="evidence" value="ECO:0007669"/>
    <property type="project" value="UniProtKB-KW"/>
</dbReference>
<comment type="similarity">
    <text evidence="1">Belongs to the HAD-like hydrolase superfamily. NagD family.</text>
</comment>
<dbReference type="PROSITE" id="PS01228">
    <property type="entry name" value="COF_1"/>
    <property type="match status" value="1"/>
</dbReference>
<keyword evidence="1 4" id="KW-0479">Metal-binding</keyword>
<comment type="cofactor">
    <cofactor evidence="4">
        <name>Mg(2+)</name>
        <dbReference type="ChEBI" id="CHEBI:18420"/>
    </cofactor>
    <text evidence="4">Divalent metal ions. Mg(2+) is the most effective.</text>
</comment>
<feature type="active site" description="Proton donor" evidence="2">
    <location>
        <position position="20"/>
    </location>
</feature>
<feature type="active site" description="Nucleophile" evidence="2">
    <location>
        <position position="18"/>
    </location>
</feature>
<comment type="caution">
    <text evidence="5">The sequence shown here is derived from an EMBL/GenBank/DDBJ whole genome shotgun (WGS) entry which is preliminary data.</text>
</comment>
<feature type="binding site" evidence="3">
    <location>
        <position position="189"/>
    </location>
    <ligand>
        <name>substrate</name>
    </ligand>
</feature>
<dbReference type="InterPro" id="IPR036412">
    <property type="entry name" value="HAD-like_sf"/>
</dbReference>
<dbReference type="SUPFAM" id="SSF56784">
    <property type="entry name" value="HAD-like"/>
    <property type="match status" value="1"/>
</dbReference>
<protein>
    <recommendedName>
        <fullName evidence="1">Acid sugar phosphatase</fullName>
        <ecNumber evidence="1">3.1.3.-</ecNumber>
    </recommendedName>
</protein>
<accession>A0A9D1W209</accession>
<dbReference type="EMBL" id="DXEW01000031">
    <property type="protein sequence ID" value="HIX50944.1"/>
    <property type="molecule type" value="Genomic_DNA"/>
</dbReference>